<dbReference type="GO" id="GO:0006950">
    <property type="term" value="P:response to stress"/>
    <property type="evidence" value="ECO:0007669"/>
    <property type="project" value="TreeGrafter"/>
</dbReference>
<sequence length="152" mass="17531">MTKEMSMHVGFMGEFMVNLNALTATLLKDLRNKYGISNEQSSVLLMLSHDRALTLTEITIRQGVNKAAVSRRVKKLVELKLVEWVHLEYSYDKRLKYIALTESGVNYVRESRRIIADLASEMLSDIPIDQIEQTHAVLEQIDQRVKTHLKKM</sequence>
<dbReference type="Proteomes" id="UP000285625">
    <property type="component" value="Unassembled WGS sequence"/>
</dbReference>
<dbReference type="InterPro" id="IPR036390">
    <property type="entry name" value="WH_DNA-bd_sf"/>
</dbReference>
<evidence type="ECO:0000256" key="1">
    <source>
        <dbReference type="ARBA" id="ARBA00023125"/>
    </source>
</evidence>
<dbReference type="EMBL" id="QXVO01000001">
    <property type="protein sequence ID" value="RIO47781.1"/>
    <property type="molecule type" value="Genomic_DNA"/>
</dbReference>
<dbReference type="SUPFAM" id="SSF46785">
    <property type="entry name" value="Winged helix' DNA-binding domain"/>
    <property type="match status" value="1"/>
</dbReference>
<evidence type="ECO:0000313" key="2">
    <source>
        <dbReference type="EMBL" id="RIO47781.1"/>
    </source>
</evidence>
<proteinExistence type="predicted"/>
<dbReference type="InterPro" id="IPR036388">
    <property type="entry name" value="WH-like_DNA-bd_sf"/>
</dbReference>
<dbReference type="SMART" id="SM00347">
    <property type="entry name" value="HTH_MARR"/>
    <property type="match status" value="1"/>
</dbReference>
<dbReference type="InterPro" id="IPR039422">
    <property type="entry name" value="MarR/SlyA-like"/>
</dbReference>
<dbReference type="Gene3D" id="1.10.10.10">
    <property type="entry name" value="Winged helix-like DNA-binding domain superfamily/Winged helix DNA-binding domain"/>
    <property type="match status" value="1"/>
</dbReference>
<comment type="caution">
    <text evidence="2">The sequence shown here is derived from an EMBL/GenBank/DDBJ whole genome shotgun (WGS) entry which is preliminary data.</text>
</comment>
<dbReference type="AlphaFoldDB" id="A0A0A8HNU0"/>
<reference evidence="2 3" key="1">
    <citation type="journal article" date="2016" name="Front. Microbiol.">
        <title>Comprehensive Phylogenetic Analysis of Bovine Non-aureus Staphylococci Species Based on Whole-Genome Sequencing.</title>
        <authorList>
            <person name="Naushad S."/>
            <person name="Barkema H.W."/>
            <person name="Luby C."/>
            <person name="Condas L.A."/>
            <person name="Nobrega D.B."/>
            <person name="Carson D.A."/>
            <person name="De Buck J."/>
        </authorList>
    </citation>
    <scope>NUCLEOTIDE SEQUENCE [LARGE SCALE GENOMIC DNA]</scope>
    <source>
        <strain evidence="2 3">SNUC 5959</strain>
    </source>
</reference>
<dbReference type="GO" id="GO:0003700">
    <property type="term" value="F:DNA-binding transcription factor activity"/>
    <property type="evidence" value="ECO:0007669"/>
    <property type="project" value="InterPro"/>
</dbReference>
<gene>
    <name evidence="2" type="ORF">BUZ57_00475</name>
</gene>
<dbReference type="GO" id="GO:0003677">
    <property type="term" value="F:DNA binding"/>
    <property type="evidence" value="ECO:0007669"/>
    <property type="project" value="UniProtKB-KW"/>
</dbReference>
<dbReference type="GeneID" id="41072367"/>
<dbReference type="PROSITE" id="PS50995">
    <property type="entry name" value="HTH_MARR_2"/>
    <property type="match status" value="1"/>
</dbReference>
<dbReference type="STRING" id="1284.SHYC_02655"/>
<dbReference type="HOGENOM" id="CLU_1721241_0_0_9"/>
<evidence type="ECO:0000313" key="3">
    <source>
        <dbReference type="Proteomes" id="UP000285625"/>
    </source>
</evidence>
<organism evidence="2 3">
    <name type="scientific">Staphylococcus hyicus</name>
    <dbReference type="NCBI Taxonomy" id="1284"/>
    <lineage>
        <taxon>Bacteria</taxon>
        <taxon>Bacillati</taxon>
        <taxon>Bacillota</taxon>
        <taxon>Bacilli</taxon>
        <taxon>Bacillales</taxon>
        <taxon>Staphylococcaceae</taxon>
        <taxon>Staphylococcus</taxon>
    </lineage>
</organism>
<dbReference type="PANTHER" id="PTHR33164:SF43">
    <property type="entry name" value="HTH-TYPE TRANSCRIPTIONAL REPRESSOR YETL"/>
    <property type="match status" value="1"/>
</dbReference>
<dbReference type="PANTHER" id="PTHR33164">
    <property type="entry name" value="TRANSCRIPTIONAL REGULATOR, MARR FAMILY"/>
    <property type="match status" value="1"/>
</dbReference>
<protein>
    <submittedName>
        <fullName evidence="2">MarR family transcriptional regulator</fullName>
    </submittedName>
</protein>
<dbReference type="Pfam" id="PF12802">
    <property type="entry name" value="MarR_2"/>
    <property type="match status" value="1"/>
</dbReference>
<dbReference type="RefSeq" id="WP_107632828.1">
    <property type="nucleotide sequence ID" value="NZ_CP008747.1"/>
</dbReference>
<accession>A0A0A8HNU0</accession>
<keyword evidence="1" id="KW-0238">DNA-binding</keyword>
<dbReference type="KEGG" id="shu:SHYC_02655"/>
<dbReference type="InterPro" id="IPR000835">
    <property type="entry name" value="HTH_MarR-typ"/>
</dbReference>
<name>A0A0A8HNU0_STAHY</name>